<feature type="binding site" evidence="10">
    <location>
        <begin position="107"/>
        <end position="114"/>
    </location>
    <ligand>
        <name>GTP</name>
        <dbReference type="ChEBI" id="CHEBI:37565"/>
    </ligand>
</feature>
<dbReference type="PANTHER" id="PTHR11564">
    <property type="entry name" value="SIGNAL RECOGNITION PARTICLE 54K PROTEIN SRP54"/>
    <property type="match status" value="1"/>
</dbReference>
<dbReference type="InterPro" id="IPR027417">
    <property type="entry name" value="P-loop_NTPase"/>
</dbReference>
<dbReference type="PANTHER" id="PTHR11564:SF5">
    <property type="entry name" value="SIGNAL RECOGNITION PARTICLE SUBUNIT SRP54"/>
    <property type="match status" value="1"/>
</dbReference>
<dbReference type="Pfam" id="PF02978">
    <property type="entry name" value="SRP_SPB"/>
    <property type="match status" value="1"/>
</dbReference>
<dbReference type="HAMAP" id="MF_00306">
    <property type="entry name" value="SRP54"/>
    <property type="match status" value="1"/>
</dbReference>
<feature type="region of interest" description="Disordered" evidence="11">
    <location>
        <begin position="467"/>
        <end position="494"/>
    </location>
</feature>
<comment type="similarity">
    <text evidence="2 10">Belongs to the GTP-binding SRP family. SRP54 subfamily.</text>
</comment>
<evidence type="ECO:0000256" key="8">
    <source>
        <dbReference type="ARBA" id="ARBA00023274"/>
    </source>
</evidence>
<evidence type="ECO:0000256" key="6">
    <source>
        <dbReference type="ARBA" id="ARBA00023134"/>
    </source>
</evidence>
<evidence type="ECO:0000256" key="10">
    <source>
        <dbReference type="HAMAP-Rule" id="MF_00306"/>
    </source>
</evidence>
<evidence type="ECO:0000256" key="11">
    <source>
        <dbReference type="SAM" id="MobiDB-lite"/>
    </source>
</evidence>
<feature type="binding site" evidence="10">
    <location>
        <begin position="190"/>
        <end position="194"/>
    </location>
    <ligand>
        <name>GTP</name>
        <dbReference type="ChEBI" id="CHEBI:37565"/>
    </ligand>
</feature>
<comment type="domain">
    <text evidence="10">Composed of three domains: the N-terminal N domain, which is responsible for interactions with the ribosome, the central G domain, which binds GTP, and the C-terminal M domain, which binds the RNA and the signal sequence of the RNC.</text>
</comment>
<keyword evidence="3 10" id="KW-0547">Nucleotide-binding</keyword>
<comment type="function">
    <text evidence="10">Involved in targeting and insertion of nascent membrane proteins into the cytoplasmic membrane. Binds to the hydrophobic signal sequence of the ribosome-nascent chain (RNC) as it emerges from the ribosomes. The SRP-RNC complex is then targeted to the cytoplasmic membrane where it interacts with the SRP receptor FtsY. Interaction with FtsY leads to the transfer of the RNC complex to the Sec translocase for insertion into the membrane, the hydrolysis of GTP by both Ffh and FtsY, and the dissociation of the SRP-FtsY complex into the individual components.</text>
</comment>
<dbReference type="InterPro" id="IPR013822">
    <property type="entry name" value="Signal_recog_particl_SRP54_hlx"/>
</dbReference>
<dbReference type="InterPro" id="IPR003593">
    <property type="entry name" value="AAA+_ATPase"/>
</dbReference>
<evidence type="ECO:0000256" key="9">
    <source>
        <dbReference type="ARBA" id="ARBA00048027"/>
    </source>
</evidence>
<dbReference type="Gene3D" id="1.10.260.30">
    <property type="entry name" value="Signal recognition particle, SRP54 subunit, M-domain"/>
    <property type="match status" value="1"/>
</dbReference>
<dbReference type="Proteomes" id="UP000515971">
    <property type="component" value="Chromosome"/>
</dbReference>
<dbReference type="InterPro" id="IPR042101">
    <property type="entry name" value="SRP54_N_sf"/>
</dbReference>
<keyword evidence="4 10" id="KW-0378">Hydrolase</keyword>
<feature type="binding site" evidence="10">
    <location>
        <begin position="248"/>
        <end position="251"/>
    </location>
    <ligand>
        <name>GTP</name>
        <dbReference type="ChEBI" id="CHEBI:37565"/>
    </ligand>
</feature>
<dbReference type="InterPro" id="IPR036891">
    <property type="entry name" value="Signal_recog_part_SRP54_M_sf"/>
</dbReference>
<comment type="subunit">
    <text evidence="10">Part of the signal recognition particle protein translocation system, which is composed of SRP and FtsY. SRP is a ribonucleoprotein composed of Ffh and a 4.5S RNA molecule.</text>
</comment>
<dbReference type="SMART" id="SM00963">
    <property type="entry name" value="SRP54_N"/>
    <property type="match status" value="1"/>
</dbReference>
<dbReference type="GO" id="GO:0003924">
    <property type="term" value="F:GTPase activity"/>
    <property type="evidence" value="ECO:0007669"/>
    <property type="project" value="UniProtKB-UniRule"/>
</dbReference>
<dbReference type="GO" id="GO:0006614">
    <property type="term" value="P:SRP-dependent cotranslational protein targeting to membrane"/>
    <property type="evidence" value="ECO:0007669"/>
    <property type="project" value="InterPro"/>
</dbReference>
<keyword evidence="6 10" id="KW-0342">GTP-binding</keyword>
<dbReference type="InterPro" id="IPR004125">
    <property type="entry name" value="Signal_recog_particle_SRP54_M"/>
</dbReference>
<name>A0A7G9SF95_9SPHN</name>
<dbReference type="Pfam" id="PF02881">
    <property type="entry name" value="SRP54_N"/>
    <property type="match status" value="1"/>
</dbReference>
<evidence type="ECO:0000256" key="3">
    <source>
        <dbReference type="ARBA" id="ARBA00022741"/>
    </source>
</evidence>
<keyword evidence="7 10" id="KW-0733">Signal recognition particle</keyword>
<keyword evidence="5 10" id="KW-0694">RNA-binding</keyword>
<dbReference type="Gene3D" id="3.40.50.300">
    <property type="entry name" value="P-loop containing nucleotide triphosphate hydrolases"/>
    <property type="match status" value="1"/>
</dbReference>
<dbReference type="AlphaFoldDB" id="A0A7G9SF95"/>
<dbReference type="SUPFAM" id="SSF52540">
    <property type="entry name" value="P-loop containing nucleoside triphosphate hydrolases"/>
    <property type="match status" value="1"/>
</dbReference>
<evidence type="ECO:0000313" key="14">
    <source>
        <dbReference type="Proteomes" id="UP000515971"/>
    </source>
</evidence>
<keyword evidence="8 10" id="KW-0687">Ribonucleoprotein</keyword>
<evidence type="ECO:0000256" key="1">
    <source>
        <dbReference type="ARBA" id="ARBA00004515"/>
    </source>
</evidence>
<organism evidence="13 14">
    <name type="scientific">Sphingomonas lutea</name>
    <dbReference type="NCBI Taxonomy" id="1045317"/>
    <lineage>
        <taxon>Bacteria</taxon>
        <taxon>Pseudomonadati</taxon>
        <taxon>Pseudomonadota</taxon>
        <taxon>Alphaproteobacteria</taxon>
        <taxon>Sphingomonadales</taxon>
        <taxon>Sphingomonadaceae</taxon>
        <taxon>Sphingomonas</taxon>
    </lineage>
</organism>
<dbReference type="Gene3D" id="1.20.120.140">
    <property type="entry name" value="Signal recognition particle SRP54, nucleotide-binding domain"/>
    <property type="match status" value="1"/>
</dbReference>
<evidence type="ECO:0000259" key="12">
    <source>
        <dbReference type="PROSITE" id="PS00300"/>
    </source>
</evidence>
<dbReference type="NCBIfam" id="TIGR00959">
    <property type="entry name" value="ffh"/>
    <property type="match status" value="1"/>
</dbReference>
<reference evidence="13 14" key="1">
    <citation type="submission" date="2020-08" db="EMBL/GenBank/DDBJ databases">
        <title>Genome sequence of Sphingomonas lutea KCTC 23642T.</title>
        <authorList>
            <person name="Hyun D.-W."/>
            <person name="Bae J.-W."/>
        </authorList>
    </citation>
    <scope>NUCLEOTIDE SEQUENCE [LARGE SCALE GENOMIC DNA]</scope>
    <source>
        <strain evidence="13 14">KCTC 23642</strain>
    </source>
</reference>
<dbReference type="InterPro" id="IPR022941">
    <property type="entry name" value="SRP54"/>
</dbReference>
<dbReference type="InterPro" id="IPR000897">
    <property type="entry name" value="SRP54_GTPase_dom"/>
</dbReference>
<keyword evidence="14" id="KW-1185">Reference proteome</keyword>
<dbReference type="Pfam" id="PF00448">
    <property type="entry name" value="SRP54"/>
    <property type="match status" value="1"/>
</dbReference>
<proteinExistence type="inferred from homology"/>
<evidence type="ECO:0000256" key="5">
    <source>
        <dbReference type="ARBA" id="ARBA00022884"/>
    </source>
</evidence>
<evidence type="ECO:0000313" key="13">
    <source>
        <dbReference type="EMBL" id="QNN66520.1"/>
    </source>
</evidence>
<comment type="catalytic activity">
    <reaction evidence="9 10">
        <text>GTP + H2O = GDP + phosphate + H(+)</text>
        <dbReference type="Rhea" id="RHEA:19669"/>
        <dbReference type="ChEBI" id="CHEBI:15377"/>
        <dbReference type="ChEBI" id="CHEBI:15378"/>
        <dbReference type="ChEBI" id="CHEBI:37565"/>
        <dbReference type="ChEBI" id="CHEBI:43474"/>
        <dbReference type="ChEBI" id="CHEBI:58189"/>
        <dbReference type="EC" id="3.6.5.4"/>
    </reaction>
</comment>
<evidence type="ECO:0000256" key="4">
    <source>
        <dbReference type="ARBA" id="ARBA00022801"/>
    </source>
</evidence>
<sequence>MFDTLSDRLGSVFDRLRGRGALNEADVRAAMREVRVALLEADVALPVARDFVDQVTEKAVGAEVLRSVTPGQMVVKYVHDALVETLGAETAELNLGVTPPAVIMMVGLQGSGKTTTTAKLAKRLTEKDRKKVLMASLDVARPAAQEQLAVLGRQANVDTLPIVPGQQPVDIARRAIQSARLQAYDVVMLDTAGRLHVDDQLMAEMKAVAETSTPAETLLVVDALTGQDAVNVAKGFAGQVDLTGVVLTRLDGDARGGAALSMRAVTGKPIKFAGVGEGIDALEAFHPQRVAGRILGMGDVVSLVERAAETIKVEEAEALAAKMAKGKFDLDDLRAQLQQMQRMGGLGALANMMPGLKGMKGAMDKAADSKALVHMEAMLSSMTAKERAKPEVINAKRKIRIAKGSGTTVQEINKLLKMHMEMANAMKRLKKMGGLGKLAAMFNKGGLEGALGGLAPPGGMPPGGLGLPGGTGGLPGLGGPAFNLPPGFDKFSKK</sequence>
<dbReference type="GO" id="GO:0005525">
    <property type="term" value="F:GTP binding"/>
    <property type="evidence" value="ECO:0007669"/>
    <property type="project" value="UniProtKB-UniRule"/>
</dbReference>
<dbReference type="EMBL" id="CP060718">
    <property type="protein sequence ID" value="QNN66520.1"/>
    <property type="molecule type" value="Genomic_DNA"/>
</dbReference>
<dbReference type="GO" id="GO:0008312">
    <property type="term" value="F:7S RNA binding"/>
    <property type="evidence" value="ECO:0007669"/>
    <property type="project" value="InterPro"/>
</dbReference>
<evidence type="ECO:0000256" key="7">
    <source>
        <dbReference type="ARBA" id="ARBA00023135"/>
    </source>
</evidence>
<dbReference type="KEGG" id="slut:H9L13_07275"/>
<gene>
    <name evidence="10 13" type="primary">ffh</name>
    <name evidence="13" type="ORF">H9L13_07275</name>
</gene>
<comment type="subcellular location">
    <subcellularLocation>
        <location evidence="1">Cell inner membrane</location>
        <topology evidence="1">Peripheral membrane protein</topology>
        <orientation evidence="1">Cytoplasmic side</orientation>
    </subcellularLocation>
    <subcellularLocation>
        <location evidence="10">Cytoplasm</location>
    </subcellularLocation>
    <text evidence="10">The SRP-RNC complex is targeted to the cytoplasmic membrane.</text>
</comment>
<dbReference type="EC" id="3.6.5.4" evidence="10"/>
<feature type="compositionally biased region" description="Gly residues" evidence="11">
    <location>
        <begin position="467"/>
        <end position="479"/>
    </location>
</feature>
<dbReference type="SMART" id="SM00382">
    <property type="entry name" value="AAA"/>
    <property type="match status" value="1"/>
</dbReference>
<feature type="domain" description="SRP54-type proteins GTP-binding" evidence="12">
    <location>
        <begin position="269"/>
        <end position="282"/>
    </location>
</feature>
<dbReference type="GO" id="GO:0005886">
    <property type="term" value="C:plasma membrane"/>
    <property type="evidence" value="ECO:0007669"/>
    <property type="project" value="UniProtKB-SubCell"/>
</dbReference>
<keyword evidence="10" id="KW-0963">Cytoplasm</keyword>
<protein>
    <recommendedName>
        <fullName evidence="10">Signal recognition particle protein</fullName>
        <ecNumber evidence="10">3.6.5.4</ecNumber>
    </recommendedName>
    <alternativeName>
        <fullName evidence="10">Fifty-four homolog</fullName>
    </alternativeName>
</protein>
<evidence type="ECO:0000256" key="2">
    <source>
        <dbReference type="ARBA" id="ARBA00005450"/>
    </source>
</evidence>
<dbReference type="InterPro" id="IPR004780">
    <property type="entry name" value="SRP"/>
</dbReference>
<dbReference type="RefSeq" id="WP_187537112.1">
    <property type="nucleotide sequence ID" value="NZ_BAABJT010000001.1"/>
</dbReference>
<dbReference type="PROSITE" id="PS00300">
    <property type="entry name" value="SRP54"/>
    <property type="match status" value="1"/>
</dbReference>
<dbReference type="SUPFAM" id="SSF47446">
    <property type="entry name" value="Signal peptide-binding domain"/>
    <property type="match status" value="1"/>
</dbReference>
<dbReference type="GO" id="GO:0048500">
    <property type="term" value="C:signal recognition particle"/>
    <property type="evidence" value="ECO:0007669"/>
    <property type="project" value="UniProtKB-UniRule"/>
</dbReference>
<dbReference type="CDD" id="cd18539">
    <property type="entry name" value="SRP_G"/>
    <property type="match status" value="1"/>
</dbReference>
<dbReference type="SMART" id="SM00962">
    <property type="entry name" value="SRP54"/>
    <property type="match status" value="1"/>
</dbReference>
<accession>A0A7G9SF95</accession>